<evidence type="ECO:0000313" key="4">
    <source>
        <dbReference type="EMBL" id="SNT60020.1"/>
    </source>
</evidence>
<dbReference type="PANTHER" id="PTHR43877">
    <property type="entry name" value="AMINOALKYLPHOSPHONATE N-ACETYLTRANSFERASE-RELATED-RELATED"/>
    <property type="match status" value="1"/>
</dbReference>
<reference evidence="4 5" key="1">
    <citation type="submission" date="2017-06" db="EMBL/GenBank/DDBJ databases">
        <authorList>
            <person name="Kim H.J."/>
            <person name="Triplett B.A."/>
        </authorList>
    </citation>
    <scope>NUCLEOTIDE SEQUENCE [LARGE SCALE GENOMIC DNA]</scope>
    <source>
        <strain evidence="4 5">DSM 44715</strain>
    </source>
</reference>
<evidence type="ECO:0000313" key="5">
    <source>
        <dbReference type="Proteomes" id="UP000198318"/>
    </source>
</evidence>
<evidence type="ECO:0000259" key="3">
    <source>
        <dbReference type="PROSITE" id="PS51186"/>
    </source>
</evidence>
<dbReference type="Gene3D" id="3.40.630.30">
    <property type="match status" value="1"/>
</dbReference>
<dbReference type="RefSeq" id="WP_089330576.1">
    <property type="nucleotide sequence ID" value="NZ_FZOR01000055.1"/>
</dbReference>
<keyword evidence="1 4" id="KW-0808">Transferase</keyword>
<dbReference type="OrthoDB" id="572496at2"/>
<dbReference type="Pfam" id="PF00583">
    <property type="entry name" value="Acetyltransf_1"/>
    <property type="match status" value="1"/>
</dbReference>
<feature type="domain" description="N-acetyltransferase" evidence="3">
    <location>
        <begin position="1"/>
        <end position="150"/>
    </location>
</feature>
<evidence type="ECO:0000256" key="1">
    <source>
        <dbReference type="ARBA" id="ARBA00022679"/>
    </source>
</evidence>
<accession>A0A239NZ38</accession>
<dbReference type="PROSITE" id="PS51186">
    <property type="entry name" value="GNAT"/>
    <property type="match status" value="1"/>
</dbReference>
<dbReference type="GO" id="GO:0016747">
    <property type="term" value="F:acyltransferase activity, transferring groups other than amino-acyl groups"/>
    <property type="evidence" value="ECO:0007669"/>
    <property type="project" value="InterPro"/>
</dbReference>
<evidence type="ECO:0000256" key="2">
    <source>
        <dbReference type="ARBA" id="ARBA00023315"/>
    </source>
</evidence>
<gene>
    <name evidence="4" type="ORF">SAMN05443665_105523</name>
</gene>
<dbReference type="InterPro" id="IPR000182">
    <property type="entry name" value="GNAT_dom"/>
</dbReference>
<dbReference type="InterPro" id="IPR016181">
    <property type="entry name" value="Acyl_CoA_acyltransferase"/>
</dbReference>
<dbReference type="InterPro" id="IPR050832">
    <property type="entry name" value="Bact_Acetyltransf"/>
</dbReference>
<dbReference type="CDD" id="cd04301">
    <property type="entry name" value="NAT_SF"/>
    <property type="match status" value="1"/>
</dbReference>
<name>A0A239NZ38_9ACTN</name>
<dbReference type="PANTHER" id="PTHR43877:SF2">
    <property type="entry name" value="AMINOALKYLPHOSPHONATE N-ACETYLTRANSFERASE-RELATED"/>
    <property type="match status" value="1"/>
</dbReference>
<keyword evidence="2" id="KW-0012">Acyltransferase</keyword>
<sequence length="160" mass="17243">MIRLATRDDRPRIEEIVEAAYAPWAEVIGARPLPMDADYAALIAAGQVFVTGGDQGREDTDGLIVLVPEDGALLIENVAVAPARHGQGVGRALLAFAEERARALGLPRLRLYTNELMTANIALYERLGYRETTRKDVGGRSIVHMAKTLDPAGGPGLKAR</sequence>
<dbReference type="SUPFAM" id="SSF55729">
    <property type="entry name" value="Acyl-CoA N-acyltransferases (Nat)"/>
    <property type="match status" value="1"/>
</dbReference>
<proteinExistence type="predicted"/>
<dbReference type="EMBL" id="FZOR01000055">
    <property type="protein sequence ID" value="SNT60020.1"/>
    <property type="molecule type" value="Genomic_DNA"/>
</dbReference>
<keyword evidence="5" id="KW-1185">Reference proteome</keyword>
<protein>
    <submittedName>
        <fullName evidence="4">Acetyltransferase (GNAT) family protein</fullName>
    </submittedName>
</protein>
<organism evidence="4 5">
    <name type="scientific">Actinomadura meyerae</name>
    <dbReference type="NCBI Taxonomy" id="240840"/>
    <lineage>
        <taxon>Bacteria</taxon>
        <taxon>Bacillati</taxon>
        <taxon>Actinomycetota</taxon>
        <taxon>Actinomycetes</taxon>
        <taxon>Streptosporangiales</taxon>
        <taxon>Thermomonosporaceae</taxon>
        <taxon>Actinomadura</taxon>
    </lineage>
</organism>
<dbReference type="Proteomes" id="UP000198318">
    <property type="component" value="Unassembled WGS sequence"/>
</dbReference>
<dbReference type="AlphaFoldDB" id="A0A239NZ38"/>